<evidence type="ECO:0000259" key="3">
    <source>
        <dbReference type="Pfam" id="PF07992"/>
    </source>
</evidence>
<comment type="caution">
    <text evidence="4">The sequence shown here is derived from an EMBL/GenBank/DDBJ whole genome shotgun (WGS) entry which is preliminary data.</text>
</comment>
<dbReference type="OrthoDB" id="5654384at2"/>
<dbReference type="PANTHER" id="PTHR43476">
    <property type="entry name" value="3-(3-HYDROXY-PHENYL)PROPIONATE/3-HYDROXYCINNAMIC ACID HYDROXYLASE"/>
    <property type="match status" value="1"/>
</dbReference>
<evidence type="ECO:0000313" key="4">
    <source>
        <dbReference type="EMBL" id="KRG17914.1"/>
    </source>
</evidence>
<reference evidence="4" key="1">
    <citation type="submission" date="2015-09" db="EMBL/GenBank/DDBJ databases">
        <title>Draft Genome Sequences of Two Novel Amoeba-resistant Intranuclear Bacteria, Candidatus Berkiella cookevillensis and Candidatus Berkiella aquae.</title>
        <authorList>
            <person name="Mehari Y.T."/>
            <person name="Arivett B.A."/>
            <person name="Farone A.L."/>
            <person name="Gunderson J.H."/>
            <person name="Farone M.B."/>
        </authorList>
    </citation>
    <scope>NUCLEOTIDE SEQUENCE [LARGE SCALE GENOMIC DNA]</scope>
    <source>
        <strain evidence="4">HT99</strain>
    </source>
</reference>
<evidence type="ECO:0000313" key="5">
    <source>
        <dbReference type="EMBL" id="MCS5710616.1"/>
    </source>
</evidence>
<reference evidence="5" key="2">
    <citation type="journal article" date="2016" name="Genome Announc.">
        <title>Draft Genome Sequences of Two Novel Amoeba-Resistant Intranuclear Bacteria, 'Candidatus Berkiella cookevillensis' and 'Candidatus Berkiella aquae'.</title>
        <authorList>
            <person name="Mehari Y.T."/>
            <person name="Arivett B.A."/>
            <person name="Farone A.L."/>
            <person name="Gunderson J.H."/>
            <person name="Farone M.B."/>
        </authorList>
    </citation>
    <scope>NUCLEOTIDE SEQUENCE</scope>
    <source>
        <strain evidence="5">HT99</strain>
    </source>
</reference>
<keyword evidence="6" id="KW-1185">Reference proteome</keyword>
<gene>
    <name evidence="5" type="ORF">HT99x_004180</name>
    <name evidence="4" type="ORF">HT99x_03121</name>
</gene>
<dbReference type="Pfam" id="PF07992">
    <property type="entry name" value="Pyr_redox_2"/>
    <property type="match status" value="1"/>
</dbReference>
<sequence length="542" mass="60676">MASKGPTQPEPIVIVGMGPGGLTAALEAAKKGIPVIIVENRDYFSRVQRLHGDGRTFEFLDSLRDSTDPDDTKFFEHQCYREKRADGSYADGVVEVKDVQAFLLRKLKKYQNVDIRMGKQQGITAIDPDTQTVSLKKDDGTIESVKFSHVLAADGARRGVTALLNQSQDAKYHIAHQMMAMQPRQTQVGTAALEVKPGVTIPNTPPESSGTNFEFEHMKPLRELGWDQDYFPKVRVFRDEENSKFFFSGEVPKSILRIQNKQVQQQALESWAKLIISIEMGIKPQDIALPIKSGVTSNDAQRAARAKEKSNLRTTAFELTLASADKSAVTLGQGGAFALIGDAYKNANFFYGHGMNDAIQDGRKAIESIQSDHTFDFTAYDAHQARQLKTLNTRMRLEAFGPETNLPRVIGQMEIEIEKLTKMAKKMNDDNVKEALVIVEKMAKPGTDEFNPAQYATGLENLQKIMHQYIQKKMAEPPKKGLLNHFGDHSKFSSMMSEFTTMATDANKALAAYYKFNNTTAQSWAEQLREKVQSQRDNKHKL</sequence>
<accession>A0A0Q9YKN4</accession>
<dbReference type="GO" id="GO:0004497">
    <property type="term" value="F:monooxygenase activity"/>
    <property type="evidence" value="ECO:0007669"/>
    <property type="project" value="UniProtKB-KW"/>
</dbReference>
<feature type="domain" description="FAD/NAD(P)-binding" evidence="3">
    <location>
        <begin position="12"/>
        <end position="162"/>
    </location>
</feature>
<dbReference type="InterPro" id="IPR023753">
    <property type="entry name" value="FAD/NAD-binding_dom"/>
</dbReference>
<keyword evidence="2" id="KW-0520">NAD</keyword>
<dbReference type="AlphaFoldDB" id="A0A0Q9YKN4"/>
<dbReference type="PANTHER" id="PTHR43476:SF4">
    <property type="entry name" value="BLR0106 PROTEIN"/>
    <property type="match status" value="1"/>
</dbReference>
<dbReference type="EMBL" id="LKAJ02000001">
    <property type="protein sequence ID" value="MCS5710616.1"/>
    <property type="molecule type" value="Genomic_DNA"/>
</dbReference>
<evidence type="ECO:0000256" key="2">
    <source>
        <dbReference type="ARBA" id="ARBA00023027"/>
    </source>
</evidence>
<dbReference type="RefSeq" id="WP_075067704.1">
    <property type="nucleotide sequence ID" value="NZ_LKAJ02000001.1"/>
</dbReference>
<reference evidence="5" key="3">
    <citation type="submission" date="2021-06" db="EMBL/GenBank/DDBJ databases">
        <title>Genomic Description and Analysis of Intracellular Bacteria, Candidatus Berkiella cookevillensis and Candidatus Berkiella aquae.</title>
        <authorList>
            <person name="Kidane D.T."/>
            <person name="Mehari Y.T."/>
            <person name="Rice F.C."/>
            <person name="Arivett B.A."/>
            <person name="Farone A.L."/>
            <person name="Berk S.G."/>
            <person name="Farone M.B."/>
        </authorList>
    </citation>
    <scope>NUCLEOTIDE SEQUENCE</scope>
    <source>
        <strain evidence="5">HT99</strain>
    </source>
</reference>
<dbReference type="EMBL" id="LKAJ01000023">
    <property type="protein sequence ID" value="KRG17914.1"/>
    <property type="molecule type" value="Genomic_DNA"/>
</dbReference>
<dbReference type="InterPro" id="IPR036188">
    <property type="entry name" value="FAD/NAD-bd_sf"/>
</dbReference>
<dbReference type="SUPFAM" id="SSF51905">
    <property type="entry name" value="FAD/NAD(P)-binding domain"/>
    <property type="match status" value="1"/>
</dbReference>
<dbReference type="PRINTS" id="PR00420">
    <property type="entry name" value="RNGMNOXGNASE"/>
</dbReference>
<proteinExistence type="predicted"/>
<keyword evidence="1" id="KW-0560">Oxidoreductase</keyword>
<dbReference type="Gene3D" id="3.50.50.60">
    <property type="entry name" value="FAD/NAD(P)-binding domain"/>
    <property type="match status" value="1"/>
</dbReference>
<evidence type="ECO:0000256" key="1">
    <source>
        <dbReference type="ARBA" id="ARBA00023002"/>
    </source>
</evidence>
<organism evidence="4">
    <name type="scientific">Candidatus Berkiella aquae</name>
    <dbReference type="NCBI Taxonomy" id="295108"/>
    <lineage>
        <taxon>Bacteria</taxon>
        <taxon>Pseudomonadati</taxon>
        <taxon>Pseudomonadota</taxon>
        <taxon>Gammaproteobacteria</taxon>
        <taxon>Candidatus Berkiellales</taxon>
        <taxon>Candidatus Berkiellaceae</taxon>
        <taxon>Candidatus Berkiella</taxon>
    </lineage>
</organism>
<dbReference type="STRING" id="295108.HT99x_03121"/>
<evidence type="ECO:0000313" key="6">
    <source>
        <dbReference type="Proteomes" id="UP000051497"/>
    </source>
</evidence>
<keyword evidence="5" id="KW-0503">Monooxygenase</keyword>
<dbReference type="Proteomes" id="UP000051497">
    <property type="component" value="Unassembled WGS sequence"/>
</dbReference>
<name>A0A0Q9YKN4_9GAMM</name>
<protein>
    <submittedName>
        <fullName evidence="5">FAD-dependent monooxygenase</fullName>
    </submittedName>
    <submittedName>
        <fullName evidence="4">FAD-dependent oxidoreductase</fullName>
    </submittedName>
</protein>
<dbReference type="InterPro" id="IPR050631">
    <property type="entry name" value="PheA/TfdB_FAD_monoxygenase"/>
</dbReference>